<feature type="transmembrane region" description="Helical" evidence="5">
    <location>
        <begin position="254"/>
        <end position="272"/>
    </location>
</feature>
<name>A0A561E8G9_9MICO</name>
<dbReference type="Proteomes" id="UP000318297">
    <property type="component" value="Unassembled WGS sequence"/>
</dbReference>
<dbReference type="InterPro" id="IPR000537">
    <property type="entry name" value="UbiA_prenyltransferase"/>
</dbReference>
<keyword evidence="2 5" id="KW-0812">Transmembrane</keyword>
<comment type="caution">
    <text evidence="6">The sequence shown here is derived from an EMBL/GenBank/DDBJ whole genome shotgun (WGS) entry which is preliminary data.</text>
</comment>
<keyword evidence="6" id="KW-0808">Transferase</keyword>
<gene>
    <name evidence="6" type="ORF">BKA23_0696</name>
</gene>
<accession>A0A561E8G9</accession>
<sequence length="288" mass="28835">MRPCQLRGIAGATGGLLRACHPGPSLAVTGLTALLTRATAGRGARVARVTVAVGLGQLLIGWTNDLVDERRDRQVGRTDKPVASGAVSRPVVTSAAGLAGLGCVGMSLSCGRRSALVHLTAGVGSGLAYDLGLKTTVGSVVPFAVAFGTLPAVVSLASPQPALPPWRVSTAAALLGIGAHLANALPDLTDDTATGVTSLPQRLGARRCTQLTAATLLGSTAVLLAGGGAAPLRWVMMTGATSLAVIAGRGSGRTPFAAAVALAFIDGAILVLQSPRADRPQAERHCPV</sequence>
<feature type="transmembrane region" description="Helical" evidence="5">
    <location>
        <begin position="211"/>
        <end position="234"/>
    </location>
</feature>
<evidence type="ECO:0000256" key="3">
    <source>
        <dbReference type="ARBA" id="ARBA00022989"/>
    </source>
</evidence>
<keyword evidence="3 5" id="KW-1133">Transmembrane helix</keyword>
<dbReference type="AlphaFoldDB" id="A0A561E8G9"/>
<keyword evidence="7" id="KW-1185">Reference proteome</keyword>
<dbReference type="Gene3D" id="1.10.357.140">
    <property type="entry name" value="UbiA prenyltransferase"/>
    <property type="match status" value="1"/>
</dbReference>
<evidence type="ECO:0000256" key="2">
    <source>
        <dbReference type="ARBA" id="ARBA00022692"/>
    </source>
</evidence>
<evidence type="ECO:0000313" key="7">
    <source>
        <dbReference type="Proteomes" id="UP000318297"/>
    </source>
</evidence>
<dbReference type="GO" id="GO:0016765">
    <property type="term" value="F:transferase activity, transferring alkyl or aryl (other than methyl) groups"/>
    <property type="evidence" value="ECO:0007669"/>
    <property type="project" value="InterPro"/>
</dbReference>
<dbReference type="Gene3D" id="1.20.120.1780">
    <property type="entry name" value="UbiA prenyltransferase"/>
    <property type="match status" value="1"/>
</dbReference>
<dbReference type="RefSeq" id="WP_145225482.1">
    <property type="nucleotide sequence ID" value="NZ_VIVQ01000001.1"/>
</dbReference>
<evidence type="ECO:0000256" key="1">
    <source>
        <dbReference type="ARBA" id="ARBA00004141"/>
    </source>
</evidence>
<evidence type="ECO:0000313" key="6">
    <source>
        <dbReference type="EMBL" id="TWE11903.1"/>
    </source>
</evidence>
<comment type="subcellular location">
    <subcellularLocation>
        <location evidence="1">Membrane</location>
        <topology evidence="1">Multi-pass membrane protein</topology>
    </subcellularLocation>
</comment>
<dbReference type="Pfam" id="PF01040">
    <property type="entry name" value="UbiA"/>
    <property type="match status" value="1"/>
</dbReference>
<dbReference type="CDD" id="cd13956">
    <property type="entry name" value="PT_UbiA"/>
    <property type="match status" value="1"/>
</dbReference>
<reference evidence="6 7" key="1">
    <citation type="submission" date="2019-06" db="EMBL/GenBank/DDBJ databases">
        <title>Sequencing the genomes of 1000 actinobacteria strains.</title>
        <authorList>
            <person name="Klenk H.-P."/>
        </authorList>
    </citation>
    <scope>NUCLEOTIDE SEQUENCE [LARGE SCALE GENOMIC DNA]</scope>
    <source>
        <strain evidence="6 7">DSM 19560</strain>
    </source>
</reference>
<dbReference type="GO" id="GO:0016020">
    <property type="term" value="C:membrane"/>
    <property type="evidence" value="ECO:0007669"/>
    <property type="project" value="UniProtKB-SubCell"/>
</dbReference>
<organism evidence="6 7">
    <name type="scientific">Rudaeicoccus suwonensis</name>
    <dbReference type="NCBI Taxonomy" id="657409"/>
    <lineage>
        <taxon>Bacteria</taxon>
        <taxon>Bacillati</taxon>
        <taxon>Actinomycetota</taxon>
        <taxon>Actinomycetes</taxon>
        <taxon>Micrococcales</taxon>
        <taxon>Dermacoccaceae</taxon>
        <taxon>Rudaeicoccus</taxon>
    </lineage>
</organism>
<dbReference type="EMBL" id="VIVQ01000001">
    <property type="protein sequence ID" value="TWE11903.1"/>
    <property type="molecule type" value="Genomic_DNA"/>
</dbReference>
<evidence type="ECO:0000256" key="5">
    <source>
        <dbReference type="SAM" id="Phobius"/>
    </source>
</evidence>
<dbReference type="OrthoDB" id="3212588at2"/>
<evidence type="ECO:0000256" key="4">
    <source>
        <dbReference type="ARBA" id="ARBA00023136"/>
    </source>
</evidence>
<protein>
    <submittedName>
        <fullName evidence="6">4-hydroxybenzoate polyprenyltransferase</fullName>
    </submittedName>
</protein>
<dbReference type="InterPro" id="IPR044878">
    <property type="entry name" value="UbiA_sf"/>
</dbReference>
<proteinExistence type="predicted"/>
<keyword evidence="4 5" id="KW-0472">Membrane</keyword>